<keyword evidence="3" id="KW-1185">Reference proteome</keyword>
<dbReference type="KEGG" id="luo:HHL09_07050"/>
<feature type="transmembrane region" description="Helical" evidence="1">
    <location>
        <begin position="164"/>
        <end position="184"/>
    </location>
</feature>
<keyword evidence="1" id="KW-0472">Membrane</keyword>
<protein>
    <submittedName>
        <fullName evidence="2">Uncharacterized protein</fullName>
    </submittedName>
</protein>
<proteinExistence type="predicted"/>
<accession>A0A858RG33</accession>
<dbReference type="AlphaFoldDB" id="A0A858RG33"/>
<reference evidence="2 3" key="1">
    <citation type="submission" date="2020-04" db="EMBL/GenBank/DDBJ databases">
        <title>Luteolibacter sp. G-1-1-1 isolated from soil.</title>
        <authorList>
            <person name="Dahal R.H."/>
        </authorList>
    </citation>
    <scope>NUCLEOTIDE SEQUENCE [LARGE SCALE GENOMIC DNA]</scope>
    <source>
        <strain evidence="2 3">G-1-1-1</strain>
    </source>
</reference>
<evidence type="ECO:0000256" key="1">
    <source>
        <dbReference type="SAM" id="Phobius"/>
    </source>
</evidence>
<evidence type="ECO:0000313" key="3">
    <source>
        <dbReference type="Proteomes" id="UP000501812"/>
    </source>
</evidence>
<keyword evidence="1" id="KW-1133">Transmembrane helix</keyword>
<sequence>MRLFRLTTATLLRRKSWVICAFAVGVLPFLLQQISSGTENPALLKPAIAQATWAMALLCAIFWGFFTAAKQGESNARSGLGEYFLTTGVSASRQLFEMWLSVFSFLAPLPLIAAAVCILAASPGLPDERSMWLATNFQYAMLYLVVMAPLIALAIAVASRFGSITGFLTSSALAVYGLYGVGYLKLLGNLESNALLKWVWAYSPHYHFADPTERLRYKLGAIAWDKFPLLLAYFGGILLVYTALSRLIFRARTTA</sequence>
<organism evidence="2 3">
    <name type="scientific">Luteolibacter luteus</name>
    <dbReference type="NCBI Taxonomy" id="2728835"/>
    <lineage>
        <taxon>Bacteria</taxon>
        <taxon>Pseudomonadati</taxon>
        <taxon>Verrucomicrobiota</taxon>
        <taxon>Verrucomicrobiia</taxon>
        <taxon>Verrucomicrobiales</taxon>
        <taxon>Verrucomicrobiaceae</taxon>
        <taxon>Luteolibacter</taxon>
    </lineage>
</organism>
<evidence type="ECO:0000313" key="2">
    <source>
        <dbReference type="EMBL" id="QJE95551.1"/>
    </source>
</evidence>
<feature type="transmembrane region" description="Helical" evidence="1">
    <location>
        <begin position="137"/>
        <end position="157"/>
    </location>
</feature>
<feature type="transmembrane region" description="Helical" evidence="1">
    <location>
        <begin position="47"/>
        <end position="69"/>
    </location>
</feature>
<gene>
    <name evidence="2" type="ORF">HHL09_07050</name>
</gene>
<keyword evidence="1" id="KW-0812">Transmembrane</keyword>
<feature type="transmembrane region" description="Helical" evidence="1">
    <location>
        <begin position="102"/>
        <end position="125"/>
    </location>
</feature>
<name>A0A858RG33_9BACT</name>
<feature type="transmembrane region" description="Helical" evidence="1">
    <location>
        <begin position="227"/>
        <end position="249"/>
    </location>
</feature>
<dbReference type="Proteomes" id="UP000501812">
    <property type="component" value="Chromosome"/>
</dbReference>
<dbReference type="RefSeq" id="WP_169453865.1">
    <property type="nucleotide sequence ID" value="NZ_CP051774.1"/>
</dbReference>
<dbReference type="EMBL" id="CP051774">
    <property type="protein sequence ID" value="QJE95551.1"/>
    <property type="molecule type" value="Genomic_DNA"/>
</dbReference>